<dbReference type="InterPro" id="IPR006530">
    <property type="entry name" value="YD"/>
</dbReference>
<name>A0A4R0NC05_9SPHI</name>
<protein>
    <recommendedName>
        <fullName evidence="3">RHS repeat protein</fullName>
    </recommendedName>
</protein>
<keyword evidence="2" id="KW-1185">Reference proteome</keyword>
<dbReference type="Proteomes" id="UP000291117">
    <property type="component" value="Unassembled WGS sequence"/>
</dbReference>
<gene>
    <name evidence="1" type="ORF">EZ444_08030</name>
</gene>
<organism evidence="1 2">
    <name type="scientific">Pedobacter hiemivivus</name>
    <dbReference type="NCBI Taxonomy" id="2530454"/>
    <lineage>
        <taxon>Bacteria</taxon>
        <taxon>Pseudomonadati</taxon>
        <taxon>Bacteroidota</taxon>
        <taxon>Sphingobacteriia</taxon>
        <taxon>Sphingobacteriales</taxon>
        <taxon>Sphingobacteriaceae</taxon>
        <taxon>Pedobacter</taxon>
    </lineage>
</organism>
<proteinExistence type="predicted"/>
<sequence>MGLPTTIRGIFNLINMNKVYPFVFLLLLFSIECYSQNSYKLEEITPKSPTASGIQKYGEVPVSLNNGTSSISIELYKLSAGLGDLEIPISLNYYNNGLKTDEIPSSIGLGWDLFWGGVISLTQRGNYDFSEIGSGLYSGKSLYYYQQAGQNLSYVERCDYEEGMVSGRYEGEPDTYSYNFLGHSGNFYFDVDQKIRAYPESDLKFSTVGPGGGSFKIIDNNGNTFYFQQSELSRVTSFQQDPFISPINVPSSIFLTKIETAKGRKVRFTYKETGFETVKKGERLSVTGVRSGGTFGMIPYRSDLDTTKYYLSMTHLLPDSIITDNGYIKFIHSSTGRLDVSKISTGSMSYIMGFKVANYQNNKVSEFEFLQSYFDTDKRLKLTSVREISENKVARNWQFSYYGENLSFPAFYDKGKDHWGYYNGKYNASLLPEAHYKELFTPSSLYQPHQQLGMPNDIRVGDRNADPSYSMRGLLKGIKYPTGGSSILTYEPNQIKVRLYTDITNNRFLSWHLPYDTICAASVMYNVPVFTTNISKTFTITRGKYAYVNASIEQDNYYHDNHSSIWIYGPEASANEISYAMYPTGTSVPKRVYLSPGEYRVQLNAGYTFDEYDRLVPLEASFELLTEDPDVFPPYFVGGNRIKSITSIGENGKVISGKYYEYVDSLNKVNFEIIPYYEKRYQESVDFGLADYSSATVHVISSDPIVPIVGSVIEYPFVTEYMDSLGLHGKTSYEFDRTRNLSSGNMMPWMTNWISGKILSKKDYVFKDGNYNLVRSIENKYFSSDTLSFKMHPKTLELISFTSGFIPAPMPGACNGDPNRALKITESGLSVCRYYLKESIAKDYYGISNVISVNNISHGSVYHALPTFQTVTESSGGLLKTKTYYSSDYNTTIVSSNEAKGLKQLANLNKLLPIESLLIRTINGIDHVVKGSLMTFKEDRGLADTAYSLSIITPVPLSSFSKSYINSNGVFVKDLRYKADLNFSIYNAYGNVIEQQYTDNMKELYLYGYKGLYPVAKIINAEYIQLSGLINQDYLSGITDDNTLRDYLNTLRTNLPKSQITTYTYSPLVGMTSQTDPKGETIYYEYDSFQRLKCIKDRQGNIVNSYDYHYKPQTN</sequence>
<evidence type="ECO:0000313" key="1">
    <source>
        <dbReference type="EMBL" id="TCC97849.1"/>
    </source>
</evidence>
<evidence type="ECO:0008006" key="3">
    <source>
        <dbReference type="Google" id="ProtNLM"/>
    </source>
</evidence>
<dbReference type="NCBIfam" id="TIGR01643">
    <property type="entry name" value="YD_repeat_2x"/>
    <property type="match status" value="1"/>
</dbReference>
<reference evidence="1 2" key="1">
    <citation type="submission" date="2019-02" db="EMBL/GenBank/DDBJ databases">
        <title>Pedobacter sp. RP-3-8 sp. nov., isolated from Arctic soil.</title>
        <authorList>
            <person name="Dahal R.H."/>
        </authorList>
    </citation>
    <scope>NUCLEOTIDE SEQUENCE [LARGE SCALE GENOMIC DNA]</scope>
    <source>
        <strain evidence="1 2">RP-3-8</strain>
    </source>
</reference>
<comment type="caution">
    <text evidence="1">The sequence shown here is derived from an EMBL/GenBank/DDBJ whole genome shotgun (WGS) entry which is preliminary data.</text>
</comment>
<accession>A0A4R0NC05</accession>
<dbReference type="EMBL" id="SJSM01000003">
    <property type="protein sequence ID" value="TCC97849.1"/>
    <property type="molecule type" value="Genomic_DNA"/>
</dbReference>
<dbReference type="Gene3D" id="2.180.10.10">
    <property type="entry name" value="RHS repeat-associated core"/>
    <property type="match status" value="1"/>
</dbReference>
<dbReference type="AlphaFoldDB" id="A0A4R0NC05"/>
<evidence type="ECO:0000313" key="2">
    <source>
        <dbReference type="Proteomes" id="UP000291117"/>
    </source>
</evidence>
<dbReference type="OrthoDB" id="903892at2"/>